<feature type="domain" description="Golgi pH regulator conserved" evidence="7">
    <location>
        <begin position="33"/>
        <end position="97"/>
    </location>
</feature>
<evidence type="ECO:0000259" key="6">
    <source>
        <dbReference type="Pfam" id="PF12430"/>
    </source>
</evidence>
<dbReference type="OrthoDB" id="264392at2759"/>
<dbReference type="Pfam" id="PF12537">
    <property type="entry name" value="GPHR_N"/>
    <property type="match status" value="1"/>
</dbReference>
<keyword evidence="9" id="KW-1185">Reference proteome</keyword>
<keyword evidence="3 5" id="KW-1133">Transmembrane helix</keyword>
<evidence type="ECO:0000256" key="3">
    <source>
        <dbReference type="ARBA" id="ARBA00022989"/>
    </source>
</evidence>
<feature type="transmembrane region" description="Helical" evidence="5">
    <location>
        <begin position="165"/>
        <end position="186"/>
    </location>
</feature>
<dbReference type="GO" id="GO:0016020">
    <property type="term" value="C:membrane"/>
    <property type="evidence" value="ECO:0007669"/>
    <property type="project" value="UniProtKB-SubCell"/>
</dbReference>
<dbReference type="EMBL" id="KZ454997">
    <property type="protein sequence ID" value="PKI82298.1"/>
    <property type="molecule type" value="Genomic_DNA"/>
</dbReference>
<evidence type="ECO:0000256" key="2">
    <source>
        <dbReference type="ARBA" id="ARBA00022692"/>
    </source>
</evidence>
<evidence type="ECO:0000313" key="9">
    <source>
        <dbReference type="Proteomes" id="UP000232875"/>
    </source>
</evidence>
<dbReference type="InterPro" id="IPR015672">
    <property type="entry name" value="GPHR/GTG"/>
</dbReference>
<proteinExistence type="predicted"/>
<evidence type="ECO:0000256" key="4">
    <source>
        <dbReference type="ARBA" id="ARBA00023136"/>
    </source>
</evidence>
<evidence type="ECO:0000259" key="7">
    <source>
        <dbReference type="Pfam" id="PF12537"/>
    </source>
</evidence>
<dbReference type="Proteomes" id="UP000232875">
    <property type="component" value="Unassembled WGS sequence"/>
</dbReference>
<dbReference type="Pfam" id="PF12430">
    <property type="entry name" value="ABA_GPCR"/>
    <property type="match status" value="1"/>
</dbReference>
<gene>
    <name evidence="8" type="ORF">MVES_003775</name>
</gene>
<feature type="domain" description="Abscisic acid G-protein coupled receptor-like" evidence="6">
    <location>
        <begin position="161"/>
        <end position="333"/>
    </location>
</feature>
<feature type="transmembrane region" description="Helical" evidence="5">
    <location>
        <begin position="265"/>
        <end position="291"/>
    </location>
</feature>
<evidence type="ECO:0000256" key="5">
    <source>
        <dbReference type="SAM" id="Phobius"/>
    </source>
</evidence>
<evidence type="ECO:0008006" key="10">
    <source>
        <dbReference type="Google" id="ProtNLM"/>
    </source>
</evidence>
<evidence type="ECO:0000313" key="8">
    <source>
        <dbReference type="EMBL" id="PKI82298.1"/>
    </source>
</evidence>
<feature type="transmembrane region" description="Helical" evidence="5">
    <location>
        <begin position="226"/>
        <end position="245"/>
    </location>
</feature>
<reference evidence="8 9" key="1">
    <citation type="submission" date="2017-10" db="EMBL/GenBank/DDBJ databases">
        <title>A novel species of cold-tolerant Malassezia isolated from bats.</title>
        <authorList>
            <person name="Lorch J.M."/>
            <person name="Palmer J.M."/>
            <person name="Vanderwolf K.J."/>
            <person name="Schmidt K.Z."/>
            <person name="Verant M.L."/>
            <person name="Weller T.J."/>
            <person name="Blehert D.S."/>
        </authorList>
    </citation>
    <scope>NUCLEOTIDE SEQUENCE [LARGE SCALE GENOMIC DNA]</scope>
    <source>
        <strain evidence="8 9">NWHC:44797-103</strain>
    </source>
</reference>
<accession>A0A2N1J6W2</accession>
<feature type="transmembrane region" description="Helical" evidence="5">
    <location>
        <begin position="41"/>
        <end position="62"/>
    </location>
</feature>
<protein>
    <recommendedName>
        <fullName evidence="10">Abscisic acid G-protein coupled receptor-like domain-containing protein</fullName>
    </recommendedName>
</protein>
<evidence type="ECO:0000256" key="1">
    <source>
        <dbReference type="ARBA" id="ARBA00004141"/>
    </source>
</evidence>
<keyword evidence="4 5" id="KW-0472">Membrane</keyword>
<feature type="transmembrane region" description="Helical" evidence="5">
    <location>
        <begin position="312"/>
        <end position="334"/>
    </location>
</feature>
<dbReference type="AlphaFoldDB" id="A0A2N1J6W2"/>
<dbReference type="PANTHER" id="PTHR15948:SF0">
    <property type="entry name" value="GOLGI PH REGULATOR A-RELATED"/>
    <property type="match status" value="1"/>
</dbReference>
<sequence>MASVALFVGWCFAFFRIPVPSTVQPAITGLYGAVLSRAGVLGISMIAVLSGTAAAGAMCDSYEMLSLRRKKKWREMDVDGAEASFVRTCTDLQARRASARMLEADIEADGPRTGISRYFTRSSKDKELAALHTEITGLAMMASVMRSDLDVMQAQQRRIRYSRTVFGRILLACGYLFSLYCAFRIVQCLLNLVFFGYNTGASPDFVSTCFAYAVRMFGMDIDVHTWAPRIAFLFLGGLICMRMRVILSSLSSMINALSSGTSTDLLVLFTAQVLCIYTLAALIQLHTNVATEPGTPHRTSKLLASLPEFQRVFGGMFDFVFLLTASATAGYRWYCWRSDVAAL</sequence>
<name>A0A2N1J6W2_9BASI</name>
<dbReference type="PANTHER" id="PTHR15948">
    <property type="entry name" value="G-PROTEIN COUPLED RECEPTOR 89-RELATED"/>
    <property type="match status" value="1"/>
</dbReference>
<organism evidence="8 9">
    <name type="scientific">Malassezia vespertilionis</name>
    <dbReference type="NCBI Taxonomy" id="2020962"/>
    <lineage>
        <taxon>Eukaryota</taxon>
        <taxon>Fungi</taxon>
        <taxon>Dikarya</taxon>
        <taxon>Basidiomycota</taxon>
        <taxon>Ustilaginomycotina</taxon>
        <taxon>Malasseziomycetes</taxon>
        <taxon>Malasseziales</taxon>
        <taxon>Malasseziaceae</taxon>
        <taxon>Malassezia</taxon>
    </lineage>
</organism>
<keyword evidence="2 5" id="KW-0812">Transmembrane</keyword>
<dbReference type="InterPro" id="IPR025969">
    <property type="entry name" value="ABA_GPCR_dom"/>
</dbReference>
<comment type="subcellular location">
    <subcellularLocation>
        <location evidence="1">Membrane</location>
        <topology evidence="1">Multi-pass membrane protein</topology>
    </subcellularLocation>
</comment>
<dbReference type="InterPro" id="IPR022535">
    <property type="entry name" value="Golgi_pH-regulator_cons_dom"/>
</dbReference>